<comment type="similarity">
    <text evidence="2 10">Belongs to the glycosyltransferase 31 family.</text>
</comment>
<comment type="subcellular location">
    <subcellularLocation>
        <location evidence="1 10">Golgi apparatus membrane</location>
        <topology evidence="1 10">Single-pass type II membrane protein</topology>
    </subcellularLocation>
</comment>
<evidence type="ECO:0000256" key="3">
    <source>
        <dbReference type="ARBA" id="ARBA00022676"/>
    </source>
</evidence>
<organism evidence="11 12">
    <name type="scientific">Paramuricea clavata</name>
    <name type="common">Red gorgonian</name>
    <name type="synonym">Violescent sea-whip</name>
    <dbReference type="NCBI Taxonomy" id="317549"/>
    <lineage>
        <taxon>Eukaryota</taxon>
        <taxon>Metazoa</taxon>
        <taxon>Cnidaria</taxon>
        <taxon>Anthozoa</taxon>
        <taxon>Octocorallia</taxon>
        <taxon>Malacalcyonacea</taxon>
        <taxon>Plexauridae</taxon>
        <taxon>Paramuricea</taxon>
    </lineage>
</organism>
<dbReference type="OrthoDB" id="5964716at2759"/>
<dbReference type="GO" id="GO:0016758">
    <property type="term" value="F:hexosyltransferase activity"/>
    <property type="evidence" value="ECO:0007669"/>
    <property type="project" value="InterPro"/>
</dbReference>
<evidence type="ECO:0000256" key="5">
    <source>
        <dbReference type="ARBA" id="ARBA00022692"/>
    </source>
</evidence>
<evidence type="ECO:0000256" key="4">
    <source>
        <dbReference type="ARBA" id="ARBA00022679"/>
    </source>
</evidence>
<dbReference type="EMBL" id="CACRXK020006381">
    <property type="protein sequence ID" value="CAB4009218.1"/>
    <property type="molecule type" value="Genomic_DNA"/>
</dbReference>
<sequence length="384" mass="44066">MPPLAVFNPFRGRPSRFWIILLVSFQLLFDVVVIMLHSRSSAFKRQVEFDNVVHAQLPTVLKIRGPQARQMNANKEPTKKPTIDMVNDYQPWIDFKFVYPEVQPIILGPRDFYLVVVVNSGAKGDEFRQRRTKIRETWASKRTCEYANAMNNTKLKDLKWILVFVLGKAGVEVEDKRNIDEAKLHNDMIIGDINDNYLNNILKFYMGQLWASLLGTKYTLKTDDDVYVRIPKIIEYLVSEGSPPCFYGGETYPNSGVARWAGGKWSISKKYFDEPKFPPFNAGAFIIISADLLGSLFNYVYIRKPFHTDDAYVGVAMRDFKVKVVHILSFDIKNNMAALIRTKNNCDILKLIAYGHKVDTGAMQHLHGRVEDLCHNSITLQNCK</sequence>
<dbReference type="PANTHER" id="PTHR11214">
    <property type="entry name" value="BETA-1,3-N-ACETYLGLUCOSAMINYLTRANSFERASE"/>
    <property type="match status" value="1"/>
</dbReference>
<dbReference type="EC" id="2.4.1.-" evidence="10"/>
<accession>A0A7D9EIE7</accession>
<evidence type="ECO:0000256" key="2">
    <source>
        <dbReference type="ARBA" id="ARBA00008661"/>
    </source>
</evidence>
<comment type="caution">
    <text evidence="11">The sequence shown here is derived from an EMBL/GenBank/DDBJ whole genome shotgun (WGS) entry which is preliminary data.</text>
</comment>
<keyword evidence="9 10" id="KW-0472">Membrane</keyword>
<keyword evidence="4" id="KW-0808">Transferase</keyword>
<dbReference type="GO" id="GO:0000139">
    <property type="term" value="C:Golgi membrane"/>
    <property type="evidence" value="ECO:0007669"/>
    <property type="project" value="UniProtKB-SubCell"/>
</dbReference>
<evidence type="ECO:0000256" key="10">
    <source>
        <dbReference type="RuleBase" id="RU363063"/>
    </source>
</evidence>
<dbReference type="InterPro" id="IPR002659">
    <property type="entry name" value="Glyco_trans_31"/>
</dbReference>
<reference evidence="11" key="1">
    <citation type="submission" date="2020-04" db="EMBL/GenBank/DDBJ databases">
        <authorList>
            <person name="Alioto T."/>
            <person name="Alioto T."/>
            <person name="Gomez Garrido J."/>
        </authorList>
    </citation>
    <scope>NUCLEOTIDE SEQUENCE</scope>
    <source>
        <strain evidence="11">A484AB</strain>
    </source>
</reference>
<evidence type="ECO:0000256" key="7">
    <source>
        <dbReference type="ARBA" id="ARBA00022989"/>
    </source>
</evidence>
<evidence type="ECO:0000313" key="12">
    <source>
        <dbReference type="Proteomes" id="UP001152795"/>
    </source>
</evidence>
<evidence type="ECO:0000313" key="11">
    <source>
        <dbReference type="EMBL" id="CAB4009218.1"/>
    </source>
</evidence>
<keyword evidence="6 10" id="KW-0735">Signal-anchor</keyword>
<evidence type="ECO:0000256" key="8">
    <source>
        <dbReference type="ARBA" id="ARBA00023034"/>
    </source>
</evidence>
<proteinExistence type="inferred from homology"/>
<keyword evidence="7 10" id="KW-1133">Transmembrane helix</keyword>
<keyword evidence="5 10" id="KW-0812">Transmembrane</keyword>
<dbReference type="Proteomes" id="UP001152795">
    <property type="component" value="Unassembled WGS sequence"/>
</dbReference>
<protein>
    <recommendedName>
        <fullName evidence="10">Hexosyltransferase</fullName>
        <ecNumber evidence="10">2.4.1.-</ecNumber>
    </recommendedName>
</protein>
<keyword evidence="8 10" id="KW-0333">Golgi apparatus</keyword>
<dbReference type="AlphaFoldDB" id="A0A7D9EIE7"/>
<name>A0A7D9EIE7_PARCT</name>
<dbReference type="GO" id="GO:0006493">
    <property type="term" value="P:protein O-linked glycosylation"/>
    <property type="evidence" value="ECO:0007669"/>
    <property type="project" value="TreeGrafter"/>
</dbReference>
<evidence type="ECO:0000256" key="6">
    <source>
        <dbReference type="ARBA" id="ARBA00022968"/>
    </source>
</evidence>
<keyword evidence="12" id="KW-1185">Reference proteome</keyword>
<keyword evidence="3 10" id="KW-0328">Glycosyltransferase</keyword>
<evidence type="ECO:0000256" key="1">
    <source>
        <dbReference type="ARBA" id="ARBA00004323"/>
    </source>
</evidence>
<feature type="transmembrane region" description="Helical" evidence="10">
    <location>
        <begin position="17"/>
        <end position="36"/>
    </location>
</feature>
<evidence type="ECO:0000256" key="9">
    <source>
        <dbReference type="ARBA" id="ARBA00023136"/>
    </source>
</evidence>
<dbReference type="Gene3D" id="3.90.550.50">
    <property type="match status" value="1"/>
</dbReference>
<dbReference type="PANTHER" id="PTHR11214:SF376">
    <property type="entry name" value="HEXOSYLTRANSFERASE"/>
    <property type="match status" value="1"/>
</dbReference>
<gene>
    <name evidence="11" type="ORF">PACLA_8A068394</name>
</gene>
<dbReference type="Pfam" id="PF01762">
    <property type="entry name" value="Galactosyl_T"/>
    <property type="match status" value="1"/>
</dbReference>